<dbReference type="CDD" id="cd09117">
    <property type="entry name" value="PLDc_Bfil_DEXD_like"/>
    <property type="match status" value="1"/>
</dbReference>
<organism evidence="1 2">
    <name type="scientific">Knoellia sinensis KCTC 19936</name>
    <dbReference type="NCBI Taxonomy" id="1385520"/>
    <lineage>
        <taxon>Bacteria</taxon>
        <taxon>Bacillati</taxon>
        <taxon>Actinomycetota</taxon>
        <taxon>Actinomycetes</taxon>
        <taxon>Micrococcales</taxon>
        <taxon>Intrasporangiaceae</taxon>
        <taxon>Knoellia</taxon>
    </lineage>
</organism>
<dbReference type="STRING" id="1385520.N802_04575"/>
<reference evidence="1 2" key="1">
    <citation type="submission" date="2013-08" db="EMBL/GenBank/DDBJ databases">
        <title>The genome sequence of Knoellia sinensis.</title>
        <authorList>
            <person name="Zhu W."/>
            <person name="Wang G."/>
        </authorList>
    </citation>
    <scope>NUCLEOTIDE SEQUENCE [LARGE SCALE GENOMIC DNA]</scope>
    <source>
        <strain evidence="1 2">KCTC 19936</strain>
    </source>
</reference>
<dbReference type="Gene3D" id="3.30.870.10">
    <property type="entry name" value="Endonuclease Chain A"/>
    <property type="match status" value="1"/>
</dbReference>
<comment type="caution">
    <text evidence="1">The sequence shown here is derived from an EMBL/GenBank/DDBJ whole genome shotgun (WGS) entry which is preliminary data.</text>
</comment>
<dbReference type="EMBL" id="AVPJ01000013">
    <property type="protein sequence ID" value="KGN31183.1"/>
    <property type="molecule type" value="Genomic_DNA"/>
</dbReference>
<evidence type="ECO:0000313" key="1">
    <source>
        <dbReference type="EMBL" id="KGN31183.1"/>
    </source>
</evidence>
<keyword evidence="2" id="KW-1185">Reference proteome</keyword>
<evidence type="ECO:0000313" key="2">
    <source>
        <dbReference type="Proteomes" id="UP000030002"/>
    </source>
</evidence>
<dbReference type="AlphaFoldDB" id="A0A0A0J250"/>
<evidence type="ECO:0008006" key="3">
    <source>
        <dbReference type="Google" id="ProtNLM"/>
    </source>
</evidence>
<dbReference type="eggNOG" id="COG3886">
    <property type="taxonomic scope" value="Bacteria"/>
</dbReference>
<protein>
    <recommendedName>
        <fullName evidence="3">Phospholipase D-like domain-containing protein</fullName>
    </recommendedName>
</protein>
<accession>A0A0A0J250</accession>
<proteinExistence type="predicted"/>
<name>A0A0A0J250_9MICO</name>
<dbReference type="Proteomes" id="UP000030002">
    <property type="component" value="Unassembled WGS sequence"/>
</dbReference>
<sequence>MLKFQIAGAPGGYLLEHLLLESIGAERGGGIFAWANTNGVKSLLEDDAFDEFLLAGNFRLFVGTDSITDPPAVDKLVQVATKRPRLDVRAFMSPTTSLFHPKLAWFEHTTHLSLIVGSGNLTMGGLRSNWEAFVSLKLTGNDRRDALTSIEAFLTSVTGHLLPITDPRVRERAERNTGNERSLRAPGVVTSKKPTVTSSVSQVLVAEIPRSGNRWKQANFDQENYTDFFGAKVGSQRRISLHHVDSSGVVGAVESRPSVEVASQNYRFELAAAGGIAYPSGGPPIGVFLRLMTGEFLYSLLLPGDPGYSELDGLLSANWQGRADHKRRVRFSTDQVQQAWPASPLWTVALPAL</sequence>
<gene>
    <name evidence="1" type="ORF">N802_04575</name>
</gene>